<dbReference type="Gene3D" id="3.40.50.300">
    <property type="entry name" value="P-loop containing nucleotide triphosphate hydrolases"/>
    <property type="match status" value="1"/>
</dbReference>
<accession>A0A1W6LIN0</accession>
<dbReference type="InterPro" id="IPR027417">
    <property type="entry name" value="P-loop_NTPase"/>
</dbReference>
<evidence type="ECO:0000256" key="6">
    <source>
        <dbReference type="ARBA" id="ARBA00023121"/>
    </source>
</evidence>
<dbReference type="EMBL" id="CP021023">
    <property type="protein sequence ID" value="ARN55641.1"/>
    <property type="molecule type" value="Genomic_DNA"/>
</dbReference>
<comment type="similarity">
    <text evidence="1 8 11">Belongs to the DnaA family.</text>
</comment>
<dbReference type="PRINTS" id="PR00051">
    <property type="entry name" value="DNAA"/>
</dbReference>
<dbReference type="KEGG" id="pbp:STSP1_00001"/>
<name>A0A1W6LIN0_9BACT</name>
<dbReference type="CDD" id="cd06571">
    <property type="entry name" value="Bac_DnaA_C"/>
    <property type="match status" value="1"/>
</dbReference>
<dbReference type="InterPro" id="IPR038454">
    <property type="entry name" value="DnaA_N_sf"/>
</dbReference>
<dbReference type="GO" id="GO:0008289">
    <property type="term" value="F:lipid binding"/>
    <property type="evidence" value="ECO:0007669"/>
    <property type="project" value="UniProtKB-KW"/>
</dbReference>
<dbReference type="PANTHER" id="PTHR30050:SF2">
    <property type="entry name" value="CHROMOSOMAL REPLICATION INITIATOR PROTEIN DNAA"/>
    <property type="match status" value="1"/>
</dbReference>
<feature type="region of interest" description="Domain III, AAA+ region" evidence="8">
    <location>
        <begin position="146"/>
        <end position="362"/>
    </location>
</feature>
<dbReference type="GO" id="GO:0006270">
    <property type="term" value="P:DNA replication initiation"/>
    <property type="evidence" value="ECO:0007669"/>
    <property type="project" value="UniProtKB-UniRule"/>
</dbReference>
<dbReference type="Pfam" id="PF11638">
    <property type="entry name" value="DnaA_N"/>
    <property type="match status" value="1"/>
</dbReference>
<evidence type="ECO:0000256" key="4">
    <source>
        <dbReference type="ARBA" id="ARBA00022741"/>
    </source>
</evidence>
<dbReference type="Gene3D" id="1.10.8.60">
    <property type="match status" value="1"/>
</dbReference>
<feature type="domain" description="AAA+ ATPase" evidence="13">
    <location>
        <begin position="179"/>
        <end position="327"/>
    </location>
</feature>
<dbReference type="InterPro" id="IPR020591">
    <property type="entry name" value="Chromosome_initiator_DnaA-like"/>
</dbReference>
<dbReference type="InterPro" id="IPR018312">
    <property type="entry name" value="Chromosome_initiator_DnaA_CS"/>
</dbReference>
<gene>
    <name evidence="15" type="primary">dnaA_1</name>
    <name evidence="8" type="synonym">dnaA</name>
    <name evidence="15" type="ORF">STSP1_00001</name>
</gene>
<evidence type="ECO:0000256" key="9">
    <source>
        <dbReference type="NCBIfam" id="TIGR00362"/>
    </source>
</evidence>
<comment type="function">
    <text evidence="8 10">Plays an essential role in the initiation and regulation of chromosomal replication. ATP-DnaA binds to the origin of replication (oriC) to initiate formation of the DNA replication initiation complex once per cell cycle. Binds the DnaA box (a 9 base pair repeat at the origin) and separates the double-stranded (ds)DNA. Forms a right-handed helical filament on oriC DNA; dsDNA binds to the exterior of the filament while single-stranded (ss)DNA is stabiized in the filament's interior. The ATP-DnaA-oriC complex binds and stabilizes one strand of the AT-rich DNA unwinding element (DUE), permitting loading of DNA polymerase. After initiation quickly degrades to an ADP-DnaA complex that is not apt for DNA replication. Binds acidic phospholipids.</text>
</comment>
<feature type="region of interest" description="Domain I, interacts with DnaA modulators" evidence="8">
    <location>
        <begin position="1"/>
        <end position="126"/>
    </location>
</feature>
<evidence type="ECO:0000256" key="11">
    <source>
        <dbReference type="RuleBase" id="RU004227"/>
    </source>
</evidence>
<comment type="subunit">
    <text evidence="8">Oligomerizes as a right-handed, spiral filament on DNA at oriC.</text>
</comment>
<evidence type="ECO:0000259" key="13">
    <source>
        <dbReference type="SMART" id="SM00382"/>
    </source>
</evidence>
<feature type="binding site" evidence="8">
    <location>
        <position position="190"/>
    </location>
    <ligand>
        <name>ATP</name>
        <dbReference type="ChEBI" id="CHEBI:30616"/>
    </ligand>
</feature>
<proteinExistence type="inferred from homology"/>
<feature type="binding site" evidence="8">
    <location>
        <position position="194"/>
    </location>
    <ligand>
        <name>ATP</name>
        <dbReference type="ChEBI" id="CHEBI:30616"/>
    </ligand>
</feature>
<dbReference type="InterPro" id="IPR010921">
    <property type="entry name" value="Trp_repressor/repl_initiator"/>
</dbReference>
<dbReference type="SMART" id="SM00382">
    <property type="entry name" value="AAA"/>
    <property type="match status" value="1"/>
</dbReference>
<dbReference type="STRING" id="1941349.STSP1_00001"/>
<dbReference type="Pfam" id="PF00308">
    <property type="entry name" value="Bac_DnaA"/>
    <property type="match status" value="1"/>
</dbReference>
<dbReference type="SUPFAM" id="SSF52540">
    <property type="entry name" value="P-loop containing nucleoside triphosphate hydrolases"/>
    <property type="match status" value="1"/>
</dbReference>
<comment type="subcellular location">
    <subcellularLocation>
        <location evidence="8">Cytoplasm</location>
    </subcellularLocation>
</comment>
<dbReference type="InterPro" id="IPR013159">
    <property type="entry name" value="DnaA_C"/>
</dbReference>
<sequence>MLLIRPLLGISFRTVVEVLESFLLKKKDIDLTKLKDSPESKAKEYLLDKIGREKYDLWFSQLDMSFEKDKLQVLVPNSFMEGMLRRNYLALLEEAGSSVSGSEVGISFVVNKQAQKNSERRIKPANASKPLKYPKARPVVVEDLPAGTGRYNLDDFIVGRKNKMAHRAAKACVSSGSELYNPLFFFGSYGLGKTHLLKAIVNETMRNNPSLKCKYISAEDFTNQFVNSTLRKDMNSFRKRFRGVDVLAIDDVHFLASKKGTQEEFLNTFNSIDHADKKIILASDSHPTMIEQFTESLVSRFVSGMVIKMEMPEFETRKKIVEIKASRMGLSISQDVVEYVAQNVSASVRELEGAVKKLSAQHLLLEKKITLSSAQYLISDMVSRVSSAPDAEGIIDTTASFFSVSSSQLRSKAKAKTVSLARSVAMHLLRENTDLSFPEIGGCFGGKNHSTVIQACRKVKKLIDANATVDWKHRGVKRSEKIGSVIKQVSDSLNIQQ</sequence>
<feature type="domain" description="Chromosomal replication initiator DnaA C-terminal" evidence="14">
    <location>
        <begin position="390"/>
        <end position="459"/>
    </location>
</feature>
<dbReference type="InterPro" id="IPR001957">
    <property type="entry name" value="Chromosome_initiator_DnaA"/>
</dbReference>
<dbReference type="AlphaFoldDB" id="A0A1W6LIN0"/>
<evidence type="ECO:0000259" key="14">
    <source>
        <dbReference type="SMART" id="SM00760"/>
    </source>
</evidence>
<evidence type="ECO:0000313" key="15">
    <source>
        <dbReference type="EMBL" id="ARN55641.1"/>
    </source>
</evidence>
<keyword evidence="16" id="KW-1185">Reference proteome</keyword>
<organism evidence="15 16">
    <name type="scientific">Sedimentisphaera salicampi</name>
    <dbReference type="NCBI Taxonomy" id="1941349"/>
    <lineage>
        <taxon>Bacteria</taxon>
        <taxon>Pseudomonadati</taxon>
        <taxon>Planctomycetota</taxon>
        <taxon>Phycisphaerae</taxon>
        <taxon>Sedimentisphaerales</taxon>
        <taxon>Sedimentisphaeraceae</taxon>
        <taxon>Sedimentisphaera</taxon>
    </lineage>
</organism>
<feature type="binding site" evidence="8">
    <location>
        <position position="193"/>
    </location>
    <ligand>
        <name>ATP</name>
        <dbReference type="ChEBI" id="CHEBI:30616"/>
    </ligand>
</feature>
<keyword evidence="4 8" id="KW-0547">Nucleotide-binding</keyword>
<dbReference type="SUPFAM" id="SSF48295">
    <property type="entry name" value="TrpR-like"/>
    <property type="match status" value="1"/>
</dbReference>
<reference evidence="16" key="1">
    <citation type="submission" date="2017-04" db="EMBL/GenBank/DDBJ databases">
        <title>Comparative genomics and description of representatives of a novel lineage of planctomycetes thriving in anoxic sediments.</title>
        <authorList>
            <person name="Spring S."/>
            <person name="Bunk B."/>
            <person name="Sproer C."/>
        </authorList>
    </citation>
    <scope>NUCLEOTIDE SEQUENCE [LARGE SCALE GENOMIC DNA]</scope>
    <source>
        <strain evidence="16">ST-PulAB-D4</strain>
    </source>
</reference>
<dbReference type="GO" id="GO:0006275">
    <property type="term" value="P:regulation of DNA replication"/>
    <property type="evidence" value="ECO:0007669"/>
    <property type="project" value="UniProtKB-UniRule"/>
</dbReference>
<keyword evidence="12" id="KW-0175">Coiled coil</keyword>
<dbReference type="Proteomes" id="UP000193334">
    <property type="component" value="Chromosome"/>
</dbReference>
<dbReference type="GO" id="GO:0005737">
    <property type="term" value="C:cytoplasm"/>
    <property type="evidence" value="ECO:0007669"/>
    <property type="project" value="UniProtKB-SubCell"/>
</dbReference>
<dbReference type="SMART" id="SM00760">
    <property type="entry name" value="Bac_DnaA_C"/>
    <property type="match status" value="1"/>
</dbReference>
<keyword evidence="7 8" id="KW-0238">DNA-binding</keyword>
<evidence type="ECO:0000256" key="7">
    <source>
        <dbReference type="ARBA" id="ARBA00023125"/>
    </source>
</evidence>
<dbReference type="InterPro" id="IPR024633">
    <property type="entry name" value="DnaA_N_dom"/>
</dbReference>
<protein>
    <recommendedName>
        <fullName evidence="8 9">Chromosomal replication initiator protein DnaA</fullName>
    </recommendedName>
</protein>
<feature type="coiled-coil region" evidence="12">
    <location>
        <begin position="341"/>
        <end position="368"/>
    </location>
</feature>
<dbReference type="InterPro" id="IPR013317">
    <property type="entry name" value="DnaA_dom"/>
</dbReference>
<dbReference type="CDD" id="cd00009">
    <property type="entry name" value="AAA"/>
    <property type="match status" value="1"/>
</dbReference>
<evidence type="ECO:0000256" key="2">
    <source>
        <dbReference type="ARBA" id="ARBA00022490"/>
    </source>
</evidence>
<keyword evidence="2 8" id="KW-0963">Cytoplasm</keyword>
<evidence type="ECO:0000256" key="10">
    <source>
        <dbReference type="RuleBase" id="RU000577"/>
    </source>
</evidence>
<dbReference type="PANTHER" id="PTHR30050">
    <property type="entry name" value="CHROMOSOMAL REPLICATION INITIATOR PROTEIN DNAA"/>
    <property type="match status" value="1"/>
</dbReference>
<dbReference type="GO" id="GO:0005886">
    <property type="term" value="C:plasma membrane"/>
    <property type="evidence" value="ECO:0007669"/>
    <property type="project" value="TreeGrafter"/>
</dbReference>
<dbReference type="GO" id="GO:0003688">
    <property type="term" value="F:DNA replication origin binding"/>
    <property type="evidence" value="ECO:0007669"/>
    <property type="project" value="UniProtKB-UniRule"/>
</dbReference>
<dbReference type="Gene3D" id="3.30.300.180">
    <property type="match status" value="1"/>
</dbReference>
<keyword evidence="6 8" id="KW-0446">Lipid-binding</keyword>
<feature type="binding site" evidence="8">
    <location>
        <position position="192"/>
    </location>
    <ligand>
        <name>ATP</name>
        <dbReference type="ChEBI" id="CHEBI:30616"/>
    </ligand>
</feature>
<dbReference type="NCBIfam" id="TIGR00362">
    <property type="entry name" value="DnaA"/>
    <property type="match status" value="1"/>
</dbReference>
<evidence type="ECO:0000256" key="5">
    <source>
        <dbReference type="ARBA" id="ARBA00022840"/>
    </source>
</evidence>
<evidence type="ECO:0000256" key="3">
    <source>
        <dbReference type="ARBA" id="ARBA00022705"/>
    </source>
</evidence>
<dbReference type="GO" id="GO:0005524">
    <property type="term" value="F:ATP binding"/>
    <property type="evidence" value="ECO:0007669"/>
    <property type="project" value="UniProtKB-UniRule"/>
</dbReference>
<comment type="domain">
    <text evidence="8">Domain I is involved in oligomerization and binding regulators, domain II is flexibile and of varying length in different bacteria, domain III forms the AAA+ region, while domain IV binds dsDNA.</text>
</comment>
<feature type="region of interest" description="Domain IV, binds dsDNA" evidence="8">
    <location>
        <begin position="363"/>
        <end position="497"/>
    </location>
</feature>
<dbReference type="Gene3D" id="1.10.1750.10">
    <property type="match status" value="1"/>
</dbReference>
<evidence type="ECO:0000256" key="8">
    <source>
        <dbReference type="HAMAP-Rule" id="MF_00377"/>
    </source>
</evidence>
<keyword evidence="5 8" id="KW-0067">ATP-binding</keyword>
<dbReference type="PROSITE" id="PS01008">
    <property type="entry name" value="DNAA"/>
    <property type="match status" value="1"/>
</dbReference>
<comment type="caution">
    <text evidence="8">Lacks conserved residue(s) required for the propagation of feature annotation.</text>
</comment>
<evidence type="ECO:0000256" key="1">
    <source>
        <dbReference type="ARBA" id="ARBA00006583"/>
    </source>
</evidence>
<dbReference type="Pfam" id="PF08299">
    <property type="entry name" value="Bac_DnaA_C"/>
    <property type="match status" value="1"/>
</dbReference>
<keyword evidence="3 8" id="KW-0235">DNA replication</keyword>
<dbReference type="HAMAP" id="MF_00377">
    <property type="entry name" value="DnaA_bact"/>
    <property type="match status" value="1"/>
</dbReference>
<evidence type="ECO:0000313" key="16">
    <source>
        <dbReference type="Proteomes" id="UP000193334"/>
    </source>
</evidence>
<evidence type="ECO:0000256" key="12">
    <source>
        <dbReference type="SAM" id="Coils"/>
    </source>
</evidence>
<dbReference type="InterPro" id="IPR003593">
    <property type="entry name" value="AAA+_ATPase"/>
</dbReference>